<dbReference type="InterPro" id="IPR009057">
    <property type="entry name" value="Homeodomain-like_sf"/>
</dbReference>
<evidence type="ECO:0000259" key="9">
    <source>
        <dbReference type="PROSITE" id="PS51294"/>
    </source>
</evidence>
<evidence type="ECO:0000256" key="2">
    <source>
        <dbReference type="ARBA" id="ARBA00022737"/>
    </source>
</evidence>
<dbReference type="GO" id="GO:0043565">
    <property type="term" value="F:sequence-specific DNA binding"/>
    <property type="evidence" value="ECO:0007669"/>
    <property type="project" value="InterPro"/>
</dbReference>
<accession>A0AAV3NHZ3</accession>
<evidence type="ECO:0000256" key="6">
    <source>
        <dbReference type="ARBA" id="ARBA00023242"/>
    </source>
</evidence>
<comment type="subcellular location">
    <subcellularLocation>
        <location evidence="1">Nucleus</location>
    </subcellularLocation>
</comment>
<organism evidence="10 11">
    <name type="scientific">Lithospermum erythrorhizon</name>
    <name type="common">Purple gromwell</name>
    <name type="synonym">Lithospermum officinale var. erythrorhizon</name>
    <dbReference type="NCBI Taxonomy" id="34254"/>
    <lineage>
        <taxon>Eukaryota</taxon>
        <taxon>Viridiplantae</taxon>
        <taxon>Streptophyta</taxon>
        <taxon>Embryophyta</taxon>
        <taxon>Tracheophyta</taxon>
        <taxon>Spermatophyta</taxon>
        <taxon>Magnoliopsida</taxon>
        <taxon>eudicotyledons</taxon>
        <taxon>Gunneridae</taxon>
        <taxon>Pentapetalae</taxon>
        <taxon>asterids</taxon>
        <taxon>lamiids</taxon>
        <taxon>Boraginales</taxon>
        <taxon>Boraginaceae</taxon>
        <taxon>Boraginoideae</taxon>
        <taxon>Lithospermeae</taxon>
        <taxon>Lithospermum</taxon>
    </lineage>
</organism>
<dbReference type="FunFam" id="1.10.10.60:FF:000011">
    <property type="entry name" value="Myb transcription factor"/>
    <property type="match status" value="1"/>
</dbReference>
<evidence type="ECO:0000259" key="8">
    <source>
        <dbReference type="PROSITE" id="PS50090"/>
    </source>
</evidence>
<feature type="region of interest" description="Disordered" evidence="7">
    <location>
        <begin position="1"/>
        <end position="22"/>
    </location>
</feature>
<dbReference type="InterPro" id="IPR044676">
    <property type="entry name" value="EOBI/EOBII-like_plant"/>
</dbReference>
<dbReference type="PROSITE" id="PS51294">
    <property type="entry name" value="HTH_MYB"/>
    <property type="match status" value="2"/>
</dbReference>
<dbReference type="Proteomes" id="UP001454036">
    <property type="component" value="Unassembled WGS sequence"/>
</dbReference>
<dbReference type="AlphaFoldDB" id="A0AAV3NHZ3"/>
<feature type="domain" description="Myb-like" evidence="8">
    <location>
        <begin position="68"/>
        <end position="118"/>
    </location>
</feature>
<dbReference type="PANTHER" id="PTHR45675">
    <property type="entry name" value="MYB TRANSCRIPTION FACTOR-RELATED-RELATED"/>
    <property type="match status" value="1"/>
</dbReference>
<feature type="domain" description="HTH myb-type" evidence="9">
    <location>
        <begin position="68"/>
        <end position="122"/>
    </location>
</feature>
<keyword evidence="11" id="KW-1185">Reference proteome</keyword>
<protein>
    <submittedName>
        <fullName evidence="10">DNA-binding transcription factor</fullName>
    </submittedName>
</protein>
<reference evidence="10 11" key="1">
    <citation type="submission" date="2024-01" db="EMBL/GenBank/DDBJ databases">
        <title>The complete chloroplast genome sequence of Lithospermum erythrorhizon: insights into the phylogenetic relationship among Boraginaceae species and the maternal lineages of purple gromwells.</title>
        <authorList>
            <person name="Okada T."/>
            <person name="Watanabe K."/>
        </authorList>
    </citation>
    <scope>NUCLEOTIDE SEQUENCE [LARGE SCALE GENOMIC DNA]</scope>
</reference>
<dbReference type="EMBL" id="BAABME010029936">
    <property type="protein sequence ID" value="GAA0138910.1"/>
    <property type="molecule type" value="Genomic_DNA"/>
</dbReference>
<dbReference type="SUPFAM" id="SSF46689">
    <property type="entry name" value="Homeodomain-like"/>
    <property type="match status" value="1"/>
</dbReference>
<sequence>MSGMMNLVGSSDQENDGWRKGPWTPQEDQLLTEYVKLHGEGRWSSVSKCSGLKRKGKSCRLRWLNYLRPGLRRGHMTPEEENIIVELHAFWGNKWSTIARYLPGRTDNEIKNYWRTHIKKEKKSSKNQEKRRIPLEKKRDQEVITNSVPQESHVVIDEPPLLMKQKSSLTRLLSMDFQYYNNFPPVLMPQENIAENSWSDSTCSSIFAMEGLWDGLWNVDE</sequence>
<keyword evidence="5" id="KW-0804">Transcription</keyword>
<keyword evidence="4 10" id="KW-0238">DNA-binding</keyword>
<keyword evidence="6" id="KW-0539">Nucleus</keyword>
<dbReference type="FunFam" id="1.10.10.60:FF:000517">
    <property type="entry name" value="MYB-related transcription factor"/>
    <property type="match status" value="1"/>
</dbReference>
<dbReference type="Pfam" id="PF00249">
    <property type="entry name" value="Myb_DNA-binding"/>
    <property type="match status" value="2"/>
</dbReference>
<dbReference type="GO" id="GO:0003700">
    <property type="term" value="F:DNA-binding transcription factor activity"/>
    <property type="evidence" value="ECO:0007669"/>
    <property type="project" value="InterPro"/>
</dbReference>
<feature type="domain" description="HTH myb-type" evidence="9">
    <location>
        <begin position="15"/>
        <end position="67"/>
    </location>
</feature>
<feature type="domain" description="Myb-like" evidence="8">
    <location>
        <begin position="15"/>
        <end position="67"/>
    </location>
</feature>
<evidence type="ECO:0000256" key="3">
    <source>
        <dbReference type="ARBA" id="ARBA00023015"/>
    </source>
</evidence>
<evidence type="ECO:0000256" key="4">
    <source>
        <dbReference type="ARBA" id="ARBA00023125"/>
    </source>
</evidence>
<comment type="caution">
    <text evidence="10">The sequence shown here is derived from an EMBL/GenBank/DDBJ whole genome shotgun (WGS) entry which is preliminary data.</text>
</comment>
<dbReference type="CDD" id="cd00167">
    <property type="entry name" value="SANT"/>
    <property type="match status" value="2"/>
</dbReference>
<evidence type="ECO:0000256" key="7">
    <source>
        <dbReference type="SAM" id="MobiDB-lite"/>
    </source>
</evidence>
<evidence type="ECO:0000256" key="5">
    <source>
        <dbReference type="ARBA" id="ARBA00023163"/>
    </source>
</evidence>
<dbReference type="Gene3D" id="1.10.10.60">
    <property type="entry name" value="Homeodomain-like"/>
    <property type="match status" value="2"/>
</dbReference>
<dbReference type="GO" id="GO:0005634">
    <property type="term" value="C:nucleus"/>
    <property type="evidence" value="ECO:0007669"/>
    <property type="project" value="UniProtKB-SubCell"/>
</dbReference>
<dbReference type="SMART" id="SM00717">
    <property type="entry name" value="SANT"/>
    <property type="match status" value="2"/>
</dbReference>
<dbReference type="InterPro" id="IPR001005">
    <property type="entry name" value="SANT/Myb"/>
</dbReference>
<dbReference type="InterPro" id="IPR017930">
    <property type="entry name" value="Myb_dom"/>
</dbReference>
<name>A0AAV3NHZ3_LITER</name>
<evidence type="ECO:0000313" key="10">
    <source>
        <dbReference type="EMBL" id="GAA0138910.1"/>
    </source>
</evidence>
<keyword evidence="2" id="KW-0677">Repeat</keyword>
<evidence type="ECO:0000256" key="1">
    <source>
        <dbReference type="ARBA" id="ARBA00004123"/>
    </source>
</evidence>
<proteinExistence type="predicted"/>
<dbReference type="PROSITE" id="PS50090">
    <property type="entry name" value="MYB_LIKE"/>
    <property type="match status" value="2"/>
</dbReference>
<gene>
    <name evidence="10" type="ORF">LIER_42557</name>
</gene>
<evidence type="ECO:0000313" key="11">
    <source>
        <dbReference type="Proteomes" id="UP001454036"/>
    </source>
</evidence>
<keyword evidence="3" id="KW-0805">Transcription regulation</keyword>
<dbReference type="PANTHER" id="PTHR45675:SF17">
    <property type="entry name" value="MYB TRANSCRIPTION FACTOR"/>
    <property type="match status" value="1"/>
</dbReference>